<dbReference type="InterPro" id="IPR003660">
    <property type="entry name" value="HAMP_dom"/>
</dbReference>
<dbReference type="Pfam" id="PF00512">
    <property type="entry name" value="HisKA"/>
    <property type="match status" value="1"/>
</dbReference>
<dbReference type="SUPFAM" id="SSF47384">
    <property type="entry name" value="Homodimeric domain of signal transducing histidine kinase"/>
    <property type="match status" value="1"/>
</dbReference>
<keyword evidence="9" id="KW-0902">Two-component regulatory system</keyword>
<keyword evidence="10" id="KW-0812">Transmembrane</keyword>
<dbReference type="Pfam" id="PF02518">
    <property type="entry name" value="HATPase_c"/>
    <property type="match status" value="1"/>
</dbReference>
<dbReference type="CDD" id="cd06225">
    <property type="entry name" value="HAMP"/>
    <property type="match status" value="1"/>
</dbReference>
<keyword evidence="5" id="KW-0808">Transferase</keyword>
<protein>
    <recommendedName>
        <fullName evidence="3">histidine kinase</fullName>
        <ecNumber evidence="3">2.7.13.3</ecNumber>
    </recommendedName>
</protein>
<dbReference type="Gene3D" id="6.10.340.10">
    <property type="match status" value="1"/>
</dbReference>
<dbReference type="SMART" id="SM00388">
    <property type="entry name" value="HisKA"/>
    <property type="match status" value="1"/>
</dbReference>
<dbReference type="PROSITE" id="PS50109">
    <property type="entry name" value="HIS_KIN"/>
    <property type="match status" value="1"/>
</dbReference>
<evidence type="ECO:0000256" key="6">
    <source>
        <dbReference type="ARBA" id="ARBA00022741"/>
    </source>
</evidence>
<keyword evidence="10" id="KW-1133">Transmembrane helix</keyword>
<organism evidence="13 14">
    <name type="scientific">Polyangium mundeleinium</name>
    <dbReference type="NCBI Taxonomy" id="2995306"/>
    <lineage>
        <taxon>Bacteria</taxon>
        <taxon>Pseudomonadati</taxon>
        <taxon>Myxococcota</taxon>
        <taxon>Polyangia</taxon>
        <taxon>Polyangiales</taxon>
        <taxon>Polyangiaceae</taxon>
        <taxon>Polyangium</taxon>
    </lineage>
</organism>
<evidence type="ECO:0000256" key="5">
    <source>
        <dbReference type="ARBA" id="ARBA00022679"/>
    </source>
</evidence>
<dbReference type="RefSeq" id="WP_271925141.1">
    <property type="nucleotide sequence ID" value="NZ_JAQNDO010000001.1"/>
</dbReference>
<evidence type="ECO:0000256" key="8">
    <source>
        <dbReference type="ARBA" id="ARBA00022840"/>
    </source>
</evidence>
<keyword evidence="7" id="KW-0418">Kinase</keyword>
<dbReference type="Gene3D" id="3.30.565.10">
    <property type="entry name" value="Histidine kinase-like ATPase, C-terminal domain"/>
    <property type="match status" value="1"/>
</dbReference>
<dbReference type="PANTHER" id="PTHR43065:SF10">
    <property type="entry name" value="PEROXIDE STRESS-ACTIVATED HISTIDINE KINASE MAK3"/>
    <property type="match status" value="1"/>
</dbReference>
<feature type="domain" description="HAMP" evidence="12">
    <location>
        <begin position="185"/>
        <end position="237"/>
    </location>
</feature>
<name>A0ABT5EZF3_9BACT</name>
<keyword evidence="8 13" id="KW-0067">ATP-binding</keyword>
<dbReference type="InterPro" id="IPR004358">
    <property type="entry name" value="Sig_transdc_His_kin-like_C"/>
</dbReference>
<dbReference type="GO" id="GO:0005524">
    <property type="term" value="F:ATP binding"/>
    <property type="evidence" value="ECO:0007669"/>
    <property type="project" value="UniProtKB-KW"/>
</dbReference>
<evidence type="ECO:0000256" key="1">
    <source>
        <dbReference type="ARBA" id="ARBA00000085"/>
    </source>
</evidence>
<feature type="domain" description="Histidine kinase" evidence="11">
    <location>
        <begin position="268"/>
        <end position="489"/>
    </location>
</feature>
<dbReference type="SMART" id="SM00387">
    <property type="entry name" value="HATPase_c"/>
    <property type="match status" value="1"/>
</dbReference>
<keyword evidence="14" id="KW-1185">Reference proteome</keyword>
<dbReference type="CDD" id="cd00082">
    <property type="entry name" value="HisKA"/>
    <property type="match status" value="1"/>
</dbReference>
<keyword evidence="10" id="KW-0472">Membrane</keyword>
<evidence type="ECO:0000256" key="7">
    <source>
        <dbReference type="ARBA" id="ARBA00022777"/>
    </source>
</evidence>
<dbReference type="PANTHER" id="PTHR43065">
    <property type="entry name" value="SENSOR HISTIDINE KINASE"/>
    <property type="match status" value="1"/>
</dbReference>
<dbReference type="InterPro" id="IPR005467">
    <property type="entry name" value="His_kinase_dom"/>
</dbReference>
<proteinExistence type="predicted"/>
<dbReference type="Proteomes" id="UP001221411">
    <property type="component" value="Unassembled WGS sequence"/>
</dbReference>
<comment type="subcellular location">
    <subcellularLocation>
        <location evidence="2">Membrane</location>
    </subcellularLocation>
</comment>
<comment type="catalytic activity">
    <reaction evidence="1">
        <text>ATP + protein L-histidine = ADP + protein N-phospho-L-histidine.</text>
        <dbReference type="EC" id="2.7.13.3"/>
    </reaction>
</comment>
<evidence type="ECO:0000256" key="9">
    <source>
        <dbReference type="ARBA" id="ARBA00023012"/>
    </source>
</evidence>
<dbReference type="EC" id="2.7.13.3" evidence="3"/>
<evidence type="ECO:0000256" key="4">
    <source>
        <dbReference type="ARBA" id="ARBA00022553"/>
    </source>
</evidence>
<evidence type="ECO:0000313" key="14">
    <source>
        <dbReference type="Proteomes" id="UP001221411"/>
    </source>
</evidence>
<dbReference type="Pfam" id="PF00672">
    <property type="entry name" value="HAMP"/>
    <property type="match status" value="1"/>
</dbReference>
<dbReference type="EMBL" id="JAQNDO010000001">
    <property type="protein sequence ID" value="MDC0746769.1"/>
    <property type="molecule type" value="Genomic_DNA"/>
</dbReference>
<evidence type="ECO:0000256" key="3">
    <source>
        <dbReference type="ARBA" id="ARBA00012438"/>
    </source>
</evidence>
<dbReference type="InterPro" id="IPR036890">
    <property type="entry name" value="HATPase_C_sf"/>
</dbReference>
<keyword evidence="6" id="KW-0547">Nucleotide-binding</keyword>
<evidence type="ECO:0000259" key="11">
    <source>
        <dbReference type="PROSITE" id="PS50109"/>
    </source>
</evidence>
<dbReference type="InterPro" id="IPR003661">
    <property type="entry name" value="HisK_dim/P_dom"/>
</dbReference>
<keyword evidence="4" id="KW-0597">Phosphoprotein</keyword>
<dbReference type="Gene3D" id="1.10.287.130">
    <property type="match status" value="1"/>
</dbReference>
<dbReference type="SUPFAM" id="SSF55874">
    <property type="entry name" value="ATPase domain of HSP90 chaperone/DNA topoisomerase II/histidine kinase"/>
    <property type="match status" value="1"/>
</dbReference>
<reference evidence="13 14" key="1">
    <citation type="submission" date="2022-11" db="EMBL/GenBank/DDBJ databases">
        <title>Minimal conservation of predation-associated metabolite biosynthetic gene clusters underscores biosynthetic potential of Myxococcota including descriptions for ten novel species: Archangium lansinium sp. nov., Myxococcus landrumus sp. nov., Nannocystis bai.</title>
        <authorList>
            <person name="Ahearne A."/>
            <person name="Stevens C."/>
            <person name="Dowd S."/>
        </authorList>
    </citation>
    <scope>NUCLEOTIDE SEQUENCE [LARGE SCALE GENOMIC DNA]</scope>
    <source>
        <strain evidence="13 14">RJM3</strain>
    </source>
</reference>
<dbReference type="SUPFAM" id="SSF158472">
    <property type="entry name" value="HAMP domain-like"/>
    <property type="match status" value="1"/>
</dbReference>
<gene>
    <name evidence="13" type="ORF">POL67_35905</name>
</gene>
<comment type="caution">
    <text evidence="13">The sequence shown here is derived from an EMBL/GenBank/DDBJ whole genome shotgun (WGS) entry which is preliminary data.</text>
</comment>
<dbReference type="SMART" id="SM00304">
    <property type="entry name" value="HAMP"/>
    <property type="match status" value="1"/>
</dbReference>
<evidence type="ECO:0000313" key="13">
    <source>
        <dbReference type="EMBL" id="MDC0746769.1"/>
    </source>
</evidence>
<dbReference type="InterPro" id="IPR003594">
    <property type="entry name" value="HATPase_dom"/>
</dbReference>
<dbReference type="InterPro" id="IPR036097">
    <property type="entry name" value="HisK_dim/P_sf"/>
</dbReference>
<evidence type="ECO:0000256" key="2">
    <source>
        <dbReference type="ARBA" id="ARBA00004370"/>
    </source>
</evidence>
<sequence length="496" mass="53695">MILARKLAIALILGVFAVVAVHAYTRVRRLITLFETDIRHDSHVYGRVLAAAVAEVYQADGRDRARAVVQLANQRESHVRIRWVSLDVPAESVDAPAAPRVALEPVARGEEVVLRLPRLDDVNEEHLVTFVPVVAEGGGSLGAIELAESLAGEKQYVRTALFNTFLANLAVALVCGLIATGLGVWFVGRPMQSLIAQARRVGAGDLSARLALSQRDEIGQLAHEMNLMCDRLAEANARAARETDARISALEQLRHADRLATVGKLGAGIAHELGAPLQVISGRARMLCEDGTSPEEVERNARTIAEQTDRIIRIVRQLLDFARRRGAEKSRLDLRAITRRTVSLLKPLADKRTVSIEIETGEAPVEADADAEQIQQALTNLVVNGIQAMKAGGRLCVKVHEERAAPPGDIGGDEATYACIEVLDEGEGMPPDVVAHIFEPFFTTKDVGEGTGLGLSVSYGIVQEHEGFIRVDSEAGKGSRFRVYLPLCRRASPGVS</sequence>
<feature type="transmembrane region" description="Helical" evidence="10">
    <location>
        <begin position="165"/>
        <end position="187"/>
    </location>
</feature>
<accession>A0ABT5EZF3</accession>
<dbReference type="PRINTS" id="PR00344">
    <property type="entry name" value="BCTRLSENSOR"/>
</dbReference>
<dbReference type="PROSITE" id="PS50885">
    <property type="entry name" value="HAMP"/>
    <property type="match status" value="1"/>
</dbReference>
<evidence type="ECO:0000259" key="12">
    <source>
        <dbReference type="PROSITE" id="PS50885"/>
    </source>
</evidence>
<evidence type="ECO:0000256" key="10">
    <source>
        <dbReference type="SAM" id="Phobius"/>
    </source>
</evidence>